<feature type="coiled-coil region" evidence="7">
    <location>
        <begin position="72"/>
        <end position="113"/>
    </location>
</feature>
<dbReference type="GO" id="GO:0005634">
    <property type="term" value="C:nucleus"/>
    <property type="evidence" value="ECO:0007669"/>
    <property type="project" value="UniProtKB-SubCell"/>
</dbReference>
<keyword evidence="4 7" id="KW-0175">Coiled coil</keyword>
<dbReference type="OrthoDB" id="10513728at2759"/>
<dbReference type="AlphaFoldDB" id="R7QPE5"/>
<organism evidence="8 9">
    <name type="scientific">Chondrus crispus</name>
    <name type="common">Carrageen Irish moss</name>
    <name type="synonym">Polymorpha crispa</name>
    <dbReference type="NCBI Taxonomy" id="2769"/>
    <lineage>
        <taxon>Eukaryota</taxon>
        <taxon>Rhodophyta</taxon>
        <taxon>Florideophyceae</taxon>
        <taxon>Rhodymeniophycidae</taxon>
        <taxon>Gigartinales</taxon>
        <taxon>Gigartinaceae</taxon>
        <taxon>Chondrus</taxon>
    </lineage>
</organism>
<dbReference type="GeneID" id="17317637"/>
<dbReference type="EMBL" id="HG002060">
    <property type="protein sequence ID" value="CDF39643.1"/>
    <property type="molecule type" value="Genomic_DNA"/>
</dbReference>
<keyword evidence="5" id="KW-0804">Transcription</keyword>
<dbReference type="Gramene" id="CDF39643">
    <property type="protein sequence ID" value="CDF39643"/>
    <property type="gene ID" value="CHC_T00006819001"/>
</dbReference>
<keyword evidence="6" id="KW-0539">Nucleus</keyword>
<evidence type="ECO:0000313" key="9">
    <source>
        <dbReference type="Proteomes" id="UP000012073"/>
    </source>
</evidence>
<proteinExistence type="inferred from homology"/>
<keyword evidence="9" id="KW-1185">Reference proteome</keyword>
<dbReference type="KEGG" id="ccp:CHC_T00006819001"/>
<evidence type="ECO:0000256" key="6">
    <source>
        <dbReference type="ARBA" id="ARBA00023242"/>
    </source>
</evidence>
<comment type="similarity">
    <text evidence="2">Belongs to the Mediator complex subunit 28 family.</text>
</comment>
<evidence type="ECO:0000256" key="2">
    <source>
        <dbReference type="ARBA" id="ARBA00005571"/>
    </source>
</evidence>
<evidence type="ECO:0000256" key="7">
    <source>
        <dbReference type="SAM" id="Coils"/>
    </source>
</evidence>
<dbReference type="InterPro" id="IPR021640">
    <property type="entry name" value="Mediator_Med28"/>
</dbReference>
<reference evidence="9" key="1">
    <citation type="journal article" date="2013" name="Proc. Natl. Acad. Sci. U.S.A.">
        <title>Genome structure and metabolic features in the red seaweed Chondrus crispus shed light on evolution of the Archaeplastida.</title>
        <authorList>
            <person name="Collen J."/>
            <person name="Porcel B."/>
            <person name="Carre W."/>
            <person name="Ball S.G."/>
            <person name="Chaparro C."/>
            <person name="Tonon T."/>
            <person name="Barbeyron T."/>
            <person name="Michel G."/>
            <person name="Noel B."/>
            <person name="Valentin K."/>
            <person name="Elias M."/>
            <person name="Artiguenave F."/>
            <person name="Arun A."/>
            <person name="Aury J.M."/>
            <person name="Barbosa-Neto J.F."/>
            <person name="Bothwell J.H."/>
            <person name="Bouget F.Y."/>
            <person name="Brillet L."/>
            <person name="Cabello-Hurtado F."/>
            <person name="Capella-Gutierrez S."/>
            <person name="Charrier B."/>
            <person name="Cladiere L."/>
            <person name="Cock J.M."/>
            <person name="Coelho S.M."/>
            <person name="Colleoni C."/>
            <person name="Czjzek M."/>
            <person name="Da Silva C."/>
            <person name="Delage L."/>
            <person name="Denoeud F."/>
            <person name="Deschamps P."/>
            <person name="Dittami S.M."/>
            <person name="Gabaldon T."/>
            <person name="Gachon C.M."/>
            <person name="Groisillier A."/>
            <person name="Herve C."/>
            <person name="Jabbari K."/>
            <person name="Katinka M."/>
            <person name="Kloareg B."/>
            <person name="Kowalczyk N."/>
            <person name="Labadie K."/>
            <person name="Leblanc C."/>
            <person name="Lopez P.J."/>
            <person name="McLachlan D.H."/>
            <person name="Meslet-Cladiere L."/>
            <person name="Moustafa A."/>
            <person name="Nehr Z."/>
            <person name="Nyvall Collen P."/>
            <person name="Panaud O."/>
            <person name="Partensky F."/>
            <person name="Poulain J."/>
            <person name="Rensing S.A."/>
            <person name="Rousvoal S."/>
            <person name="Samson G."/>
            <person name="Symeonidi A."/>
            <person name="Weissenbach J."/>
            <person name="Zambounis A."/>
            <person name="Wincker P."/>
            <person name="Boyen C."/>
        </authorList>
    </citation>
    <scope>NUCLEOTIDE SEQUENCE [LARGE SCALE GENOMIC DNA]</scope>
    <source>
        <strain evidence="9">cv. Stackhouse</strain>
    </source>
</reference>
<dbReference type="Proteomes" id="UP000012073">
    <property type="component" value="Unassembled WGS sequence"/>
</dbReference>
<evidence type="ECO:0000256" key="4">
    <source>
        <dbReference type="ARBA" id="ARBA00023054"/>
    </source>
</evidence>
<gene>
    <name evidence="8" type="ORF">CHC_T00006819001</name>
</gene>
<evidence type="ECO:0000256" key="1">
    <source>
        <dbReference type="ARBA" id="ARBA00004123"/>
    </source>
</evidence>
<dbReference type="Pfam" id="PF11594">
    <property type="entry name" value="Med28"/>
    <property type="match status" value="1"/>
</dbReference>
<name>R7QPE5_CHOCR</name>
<evidence type="ECO:0008006" key="10">
    <source>
        <dbReference type="Google" id="ProtNLM"/>
    </source>
</evidence>
<evidence type="ECO:0000256" key="3">
    <source>
        <dbReference type="ARBA" id="ARBA00023015"/>
    </source>
</evidence>
<dbReference type="RefSeq" id="XP_005709937.1">
    <property type="nucleotide sequence ID" value="XM_005709880.1"/>
</dbReference>
<sequence length="124" mass="14117">MANRVERIALQVQKLAQATGIEDEKEYHGKDSGLDGVTSDLDIEALSKGLIDITKDFDVYLQSLLDPPNMPTANLKADIAALERELQEKDELIEKNVEMLKKAETSLRKLKRRQYRQIYQMATP</sequence>
<keyword evidence="3" id="KW-0805">Transcription regulation</keyword>
<protein>
    <recommendedName>
        <fullName evidence="10">Mediator of RNA polymerase II transcription subunit 21</fullName>
    </recommendedName>
</protein>
<comment type="subcellular location">
    <subcellularLocation>
        <location evidence="1">Nucleus</location>
    </subcellularLocation>
</comment>
<accession>R7QPE5</accession>
<evidence type="ECO:0000313" key="8">
    <source>
        <dbReference type="EMBL" id="CDF39643.1"/>
    </source>
</evidence>
<evidence type="ECO:0000256" key="5">
    <source>
        <dbReference type="ARBA" id="ARBA00023163"/>
    </source>
</evidence>